<sequence>MRVSRWAVVATLAAILVLSEAGWLETFSEQLCGSNIRCYSKTYVCAQLLNVANIERSILGVLAYCRSLLGPSTLTQQQLTANNIFEVLNGDHGEQLPECLLVQMGLINNDEVNQAGLYLALSYVPISVDLNKQNAFLDAVSQCPQPSRSQLVNFGACVIQACVQST</sequence>
<dbReference type="Proteomes" id="UP001286313">
    <property type="component" value="Unassembled WGS sequence"/>
</dbReference>
<organism evidence="2 3">
    <name type="scientific">Petrolisthes cinctipes</name>
    <name type="common">Flat porcelain crab</name>
    <dbReference type="NCBI Taxonomy" id="88211"/>
    <lineage>
        <taxon>Eukaryota</taxon>
        <taxon>Metazoa</taxon>
        <taxon>Ecdysozoa</taxon>
        <taxon>Arthropoda</taxon>
        <taxon>Crustacea</taxon>
        <taxon>Multicrustacea</taxon>
        <taxon>Malacostraca</taxon>
        <taxon>Eumalacostraca</taxon>
        <taxon>Eucarida</taxon>
        <taxon>Decapoda</taxon>
        <taxon>Pleocyemata</taxon>
        <taxon>Anomura</taxon>
        <taxon>Galatheoidea</taxon>
        <taxon>Porcellanidae</taxon>
        <taxon>Petrolisthes</taxon>
    </lineage>
</organism>
<evidence type="ECO:0000256" key="1">
    <source>
        <dbReference type="SAM" id="SignalP"/>
    </source>
</evidence>
<keyword evidence="3" id="KW-1185">Reference proteome</keyword>
<feature type="chain" id="PRO_5041906854" evidence="1">
    <location>
        <begin position="22"/>
        <end position="166"/>
    </location>
</feature>
<protein>
    <submittedName>
        <fullName evidence="2">Uncharacterized protein</fullName>
    </submittedName>
</protein>
<keyword evidence="1" id="KW-0732">Signal</keyword>
<gene>
    <name evidence="2" type="ORF">Pcinc_002449</name>
</gene>
<name>A0AAE1GKX4_PETCI</name>
<evidence type="ECO:0000313" key="2">
    <source>
        <dbReference type="EMBL" id="KAK3893746.1"/>
    </source>
</evidence>
<proteinExistence type="predicted"/>
<comment type="caution">
    <text evidence="2">The sequence shown here is derived from an EMBL/GenBank/DDBJ whole genome shotgun (WGS) entry which is preliminary data.</text>
</comment>
<dbReference type="EMBL" id="JAWQEG010000179">
    <property type="protein sequence ID" value="KAK3893746.1"/>
    <property type="molecule type" value="Genomic_DNA"/>
</dbReference>
<evidence type="ECO:0000313" key="3">
    <source>
        <dbReference type="Proteomes" id="UP001286313"/>
    </source>
</evidence>
<reference evidence="2" key="1">
    <citation type="submission" date="2023-10" db="EMBL/GenBank/DDBJ databases">
        <title>Genome assemblies of two species of porcelain crab, Petrolisthes cinctipes and Petrolisthes manimaculis (Anomura: Porcellanidae).</title>
        <authorList>
            <person name="Angst P."/>
        </authorList>
    </citation>
    <scope>NUCLEOTIDE SEQUENCE</scope>
    <source>
        <strain evidence="2">PB745_01</strain>
        <tissue evidence="2">Gill</tissue>
    </source>
</reference>
<feature type="signal peptide" evidence="1">
    <location>
        <begin position="1"/>
        <end position="21"/>
    </location>
</feature>
<dbReference type="AlphaFoldDB" id="A0AAE1GKX4"/>
<accession>A0AAE1GKX4</accession>